<accession>A0ABN1ITH9</accession>
<keyword evidence="2" id="KW-1185">Reference proteome</keyword>
<name>A0ABN1ITH9_9FLAO</name>
<dbReference type="EMBL" id="BAAAGE010000002">
    <property type="protein sequence ID" value="GAA0721045.1"/>
    <property type="molecule type" value="Genomic_DNA"/>
</dbReference>
<proteinExistence type="predicted"/>
<organism evidence="1 2">
    <name type="scientific">Aquimarina litoralis</name>
    <dbReference type="NCBI Taxonomy" id="584605"/>
    <lineage>
        <taxon>Bacteria</taxon>
        <taxon>Pseudomonadati</taxon>
        <taxon>Bacteroidota</taxon>
        <taxon>Flavobacteriia</taxon>
        <taxon>Flavobacteriales</taxon>
        <taxon>Flavobacteriaceae</taxon>
        <taxon>Aquimarina</taxon>
    </lineage>
</organism>
<dbReference type="InterPro" id="IPR024422">
    <property type="entry name" value="Protein_unknown_function_OB"/>
</dbReference>
<evidence type="ECO:0008006" key="3">
    <source>
        <dbReference type="Google" id="ProtNLM"/>
    </source>
</evidence>
<dbReference type="Pfam" id="PF12869">
    <property type="entry name" value="tRNA_anti-like"/>
    <property type="match status" value="1"/>
</dbReference>
<dbReference type="Proteomes" id="UP001501758">
    <property type="component" value="Unassembled WGS sequence"/>
</dbReference>
<comment type="caution">
    <text evidence="1">The sequence shown here is derived from an EMBL/GenBank/DDBJ whole genome shotgun (WGS) entry which is preliminary data.</text>
</comment>
<gene>
    <name evidence="1" type="ORF">GCM10009430_21890</name>
</gene>
<sequence>MIFDEEHINVIATEPELHLSSRSLVASFSKNEQNANDNYKNKVVEVTGSIKEISYLNNRSTLILEGNTRSSSIICDIQPNHKMKLKKLKEGDTITIKGVCKGYLKDVILLNCVLTNQNTNE</sequence>
<reference evidence="1 2" key="1">
    <citation type="journal article" date="2019" name="Int. J. Syst. Evol. Microbiol.">
        <title>The Global Catalogue of Microorganisms (GCM) 10K type strain sequencing project: providing services to taxonomists for standard genome sequencing and annotation.</title>
        <authorList>
            <consortium name="The Broad Institute Genomics Platform"/>
            <consortium name="The Broad Institute Genome Sequencing Center for Infectious Disease"/>
            <person name="Wu L."/>
            <person name="Ma J."/>
        </authorList>
    </citation>
    <scope>NUCLEOTIDE SEQUENCE [LARGE SCALE GENOMIC DNA]</scope>
    <source>
        <strain evidence="1 2">JCM 15974</strain>
    </source>
</reference>
<protein>
    <recommendedName>
        <fullName evidence="3">tRNA_anti-like</fullName>
    </recommendedName>
</protein>
<evidence type="ECO:0000313" key="1">
    <source>
        <dbReference type="EMBL" id="GAA0721045.1"/>
    </source>
</evidence>
<evidence type="ECO:0000313" key="2">
    <source>
        <dbReference type="Proteomes" id="UP001501758"/>
    </source>
</evidence>